<accession>A0A0R1U1B5</accession>
<dbReference type="RefSeq" id="WP_025087310.1">
    <property type="nucleotide sequence ID" value="NZ_AZFT01000006.1"/>
</dbReference>
<evidence type="ECO:0000313" key="3">
    <source>
        <dbReference type="EMBL" id="KRL87212.1"/>
    </source>
</evidence>
<protein>
    <submittedName>
        <fullName evidence="3">Uncharacterized protein</fullName>
    </submittedName>
</protein>
<dbReference type="STRING" id="1423724.FC32_GL001831"/>
<evidence type="ECO:0000256" key="2">
    <source>
        <dbReference type="SAM" id="Phobius"/>
    </source>
</evidence>
<dbReference type="Proteomes" id="UP000051324">
    <property type="component" value="Unassembled WGS sequence"/>
</dbReference>
<evidence type="ECO:0000256" key="1">
    <source>
        <dbReference type="PROSITE-ProRule" id="PRU00339"/>
    </source>
</evidence>
<keyword evidence="1" id="KW-0802">TPR repeat</keyword>
<keyword evidence="2" id="KW-1133">Transmembrane helix</keyword>
<dbReference type="InterPro" id="IPR019734">
    <property type="entry name" value="TPR_rpt"/>
</dbReference>
<reference evidence="3 4" key="1">
    <citation type="journal article" date="2015" name="Genome Announc.">
        <title>Expanding the biotechnology potential of lactobacilli through comparative genomics of 213 strains and associated genera.</title>
        <authorList>
            <person name="Sun Z."/>
            <person name="Harris H.M."/>
            <person name="McCann A."/>
            <person name="Guo C."/>
            <person name="Argimon S."/>
            <person name="Zhang W."/>
            <person name="Yang X."/>
            <person name="Jeffery I.B."/>
            <person name="Cooney J.C."/>
            <person name="Kagawa T.F."/>
            <person name="Liu W."/>
            <person name="Song Y."/>
            <person name="Salvetti E."/>
            <person name="Wrobel A."/>
            <person name="Rasinkangas P."/>
            <person name="Parkhill J."/>
            <person name="Rea M.C."/>
            <person name="O'Sullivan O."/>
            <person name="Ritari J."/>
            <person name="Douillard F.P."/>
            <person name="Paul Ross R."/>
            <person name="Yang R."/>
            <person name="Briner A.E."/>
            <person name="Felis G.E."/>
            <person name="de Vos W.M."/>
            <person name="Barrangou R."/>
            <person name="Klaenhammer T.R."/>
            <person name="Caufield P.W."/>
            <person name="Cui Y."/>
            <person name="Zhang H."/>
            <person name="O'Toole P.W."/>
        </authorList>
    </citation>
    <scope>NUCLEOTIDE SEQUENCE [LARGE SCALE GENOMIC DNA]</scope>
    <source>
        <strain evidence="3 4">DSM 16634</strain>
    </source>
</reference>
<dbReference type="AlphaFoldDB" id="A0A0R1U1B5"/>
<gene>
    <name evidence="3" type="ORF">FC32_GL001831</name>
</gene>
<sequence>MKRWLWWSLVGTFIAVIFIGYGLTKRVETNKVYHNVMSLGQTYVTDGNYAAAQVAFQDALKKKPNDKTATVYLAQTKTYGQGLDAIEAKKYEQARTYFQKVAAENDGLGILVKRASEKQTELKEVIAQRKNFQTIYAKAKSQAKNYEYSSSNTQLAIILGYSNIKESYYADILKKAQALKRENDARLRELGYTVQPAYEEKSAKELQKQNNITKSQLAAAKKELKASGVNVSELDDKQIIKIILQAKAENKSIAEVVEEFK</sequence>
<keyword evidence="2" id="KW-0472">Membrane</keyword>
<dbReference type="PROSITE" id="PS50005">
    <property type="entry name" value="TPR"/>
    <property type="match status" value="1"/>
</dbReference>
<keyword evidence="4" id="KW-1185">Reference proteome</keyword>
<proteinExistence type="predicted"/>
<name>A0A0R1U1B5_9LACO</name>
<evidence type="ECO:0000313" key="4">
    <source>
        <dbReference type="Proteomes" id="UP000051324"/>
    </source>
</evidence>
<comment type="caution">
    <text evidence="3">The sequence shown here is derived from an EMBL/GenBank/DDBJ whole genome shotgun (WGS) entry which is preliminary data.</text>
</comment>
<dbReference type="Gene3D" id="1.25.40.10">
    <property type="entry name" value="Tetratricopeptide repeat domain"/>
    <property type="match status" value="1"/>
</dbReference>
<feature type="transmembrane region" description="Helical" evidence="2">
    <location>
        <begin position="6"/>
        <end position="24"/>
    </location>
</feature>
<dbReference type="EMBL" id="AZFT01000006">
    <property type="protein sequence ID" value="KRL87212.1"/>
    <property type="molecule type" value="Genomic_DNA"/>
</dbReference>
<organism evidence="3 4">
    <name type="scientific">Ligilactobacillus apodemi DSM 16634 = JCM 16172</name>
    <dbReference type="NCBI Taxonomy" id="1423724"/>
    <lineage>
        <taxon>Bacteria</taxon>
        <taxon>Bacillati</taxon>
        <taxon>Bacillota</taxon>
        <taxon>Bacilli</taxon>
        <taxon>Lactobacillales</taxon>
        <taxon>Lactobacillaceae</taxon>
        <taxon>Ligilactobacillus</taxon>
    </lineage>
</organism>
<dbReference type="SUPFAM" id="SSF48452">
    <property type="entry name" value="TPR-like"/>
    <property type="match status" value="1"/>
</dbReference>
<feature type="repeat" description="TPR" evidence="1">
    <location>
        <begin position="33"/>
        <end position="66"/>
    </location>
</feature>
<dbReference type="OrthoDB" id="2249726at2"/>
<dbReference type="PATRIC" id="fig|1423724.4.peg.1908"/>
<dbReference type="InterPro" id="IPR011990">
    <property type="entry name" value="TPR-like_helical_dom_sf"/>
</dbReference>
<dbReference type="eggNOG" id="ENOG5033C2F">
    <property type="taxonomic scope" value="Bacteria"/>
</dbReference>
<keyword evidence="2" id="KW-0812">Transmembrane</keyword>